<evidence type="ECO:0000256" key="1">
    <source>
        <dbReference type="ARBA" id="ARBA00009477"/>
    </source>
</evidence>
<dbReference type="Gene3D" id="1.10.287.470">
    <property type="entry name" value="Helix hairpin bin"/>
    <property type="match status" value="1"/>
</dbReference>
<organism evidence="3 4">
    <name type="scientific">Parahalioglobus pacificus</name>
    <dbReference type="NCBI Taxonomy" id="930806"/>
    <lineage>
        <taxon>Bacteria</taxon>
        <taxon>Pseudomonadati</taxon>
        <taxon>Pseudomonadota</taxon>
        <taxon>Gammaproteobacteria</taxon>
        <taxon>Cellvibrionales</taxon>
        <taxon>Halieaceae</taxon>
        <taxon>Parahalioglobus</taxon>
    </lineage>
</organism>
<dbReference type="GO" id="GO:1990281">
    <property type="term" value="C:efflux pump complex"/>
    <property type="evidence" value="ECO:0007669"/>
    <property type="project" value="TreeGrafter"/>
</dbReference>
<comment type="similarity">
    <text evidence="1">Belongs to the membrane fusion protein (MFP) (TC 8.A.1) family.</text>
</comment>
<name>A0A918XLT9_9GAMM</name>
<keyword evidence="2" id="KW-0175">Coiled coil</keyword>
<reference evidence="3" key="1">
    <citation type="journal article" date="2014" name="Int. J. Syst. Evol. Microbiol.">
        <title>Complete genome sequence of Corynebacterium casei LMG S-19264T (=DSM 44701T), isolated from a smear-ripened cheese.</title>
        <authorList>
            <consortium name="US DOE Joint Genome Institute (JGI-PGF)"/>
            <person name="Walter F."/>
            <person name="Albersmeier A."/>
            <person name="Kalinowski J."/>
            <person name="Ruckert C."/>
        </authorList>
    </citation>
    <scope>NUCLEOTIDE SEQUENCE</scope>
    <source>
        <strain evidence="3">KCTC 23430</strain>
    </source>
</reference>
<sequence length="399" mass="42673">MTPKWRKHWFRATAVVLIGGAVAYGILTGKPTPEPQVAPALAPPTVDVLVAQPSPQALSVETQGSVEPLREINLVSQVAGLVVGRAPAFEVGGFFQAEEALVQIEQADYEFAMARAESQVASARQVLAEERGRARQAQREWRDLGTDEANDLFLRKPQIAAAEASLRAAQADLSSARLNLSRTAISAPFNGRISEKMVDEGQYVAPGTVIARAYATDVAQVRLPLTDRQVTLLDLPLSYDNSGDQGQASQVPMVTLNAQFAGRLWTWKGRIVRTDASIDLNSRVVYAVAEVLRPFAKEEGSERPPLAPGLFVSATISGREIPDVVTLPRNALRTDGSVMVVDAQQRAQARPVDVLQSDGRQMWVTGISAGERVVVSDPTVAVAGAPVTVNANEVAGGAN</sequence>
<dbReference type="EMBL" id="BMYM01000002">
    <property type="protein sequence ID" value="GHD36660.1"/>
    <property type="molecule type" value="Genomic_DNA"/>
</dbReference>
<accession>A0A918XLT9</accession>
<evidence type="ECO:0000313" key="3">
    <source>
        <dbReference type="EMBL" id="GHD36660.1"/>
    </source>
</evidence>
<dbReference type="InterPro" id="IPR006143">
    <property type="entry name" value="RND_pump_MFP"/>
</dbReference>
<protein>
    <submittedName>
        <fullName evidence="3">RND transporter</fullName>
    </submittedName>
</protein>
<dbReference type="Gene3D" id="2.40.420.20">
    <property type="match status" value="1"/>
</dbReference>
<dbReference type="Gene3D" id="2.40.30.170">
    <property type="match status" value="1"/>
</dbReference>
<reference evidence="3" key="2">
    <citation type="submission" date="2020-09" db="EMBL/GenBank/DDBJ databases">
        <authorList>
            <person name="Sun Q."/>
            <person name="Kim S."/>
        </authorList>
    </citation>
    <scope>NUCLEOTIDE SEQUENCE</scope>
    <source>
        <strain evidence="3">KCTC 23430</strain>
    </source>
</reference>
<comment type="caution">
    <text evidence="3">The sequence shown here is derived from an EMBL/GenBank/DDBJ whole genome shotgun (WGS) entry which is preliminary data.</text>
</comment>
<proteinExistence type="inferred from homology"/>
<evidence type="ECO:0000256" key="2">
    <source>
        <dbReference type="SAM" id="Coils"/>
    </source>
</evidence>
<dbReference type="NCBIfam" id="TIGR01730">
    <property type="entry name" value="RND_mfp"/>
    <property type="match status" value="1"/>
</dbReference>
<dbReference type="RefSeq" id="WP_189478145.1">
    <property type="nucleotide sequence ID" value="NZ_BMYM01000002.1"/>
</dbReference>
<dbReference type="PANTHER" id="PTHR30469">
    <property type="entry name" value="MULTIDRUG RESISTANCE PROTEIN MDTA"/>
    <property type="match status" value="1"/>
</dbReference>
<gene>
    <name evidence="3" type="ORF">GCM10007053_25320</name>
</gene>
<dbReference type="GO" id="GO:0015562">
    <property type="term" value="F:efflux transmembrane transporter activity"/>
    <property type="evidence" value="ECO:0007669"/>
    <property type="project" value="TreeGrafter"/>
</dbReference>
<feature type="coiled-coil region" evidence="2">
    <location>
        <begin position="113"/>
        <end position="179"/>
    </location>
</feature>
<dbReference type="Proteomes" id="UP000644693">
    <property type="component" value="Unassembled WGS sequence"/>
</dbReference>
<dbReference type="AlphaFoldDB" id="A0A918XLT9"/>
<dbReference type="PANTHER" id="PTHR30469:SF12">
    <property type="entry name" value="MULTIDRUG RESISTANCE PROTEIN MDTA"/>
    <property type="match status" value="1"/>
</dbReference>
<dbReference type="Gene3D" id="2.40.50.100">
    <property type="match status" value="1"/>
</dbReference>
<dbReference type="SUPFAM" id="SSF111369">
    <property type="entry name" value="HlyD-like secretion proteins"/>
    <property type="match status" value="1"/>
</dbReference>
<keyword evidence="4" id="KW-1185">Reference proteome</keyword>
<evidence type="ECO:0000313" key="4">
    <source>
        <dbReference type="Proteomes" id="UP000644693"/>
    </source>
</evidence>